<reference evidence="2 3" key="1">
    <citation type="submission" date="2017-09" db="EMBL/GenBank/DDBJ databases">
        <title>Depth-based differentiation of microbial function through sediment-hosted aquifers and enrichment of novel symbionts in the deep terrestrial subsurface.</title>
        <authorList>
            <person name="Probst A.J."/>
            <person name="Ladd B."/>
            <person name="Jarett J.K."/>
            <person name="Geller-Mcgrath D.E."/>
            <person name="Sieber C.M."/>
            <person name="Emerson J.B."/>
            <person name="Anantharaman K."/>
            <person name="Thomas B.C."/>
            <person name="Malmstrom R."/>
            <person name="Stieglmeier M."/>
            <person name="Klingl A."/>
            <person name="Woyke T."/>
            <person name="Ryan C.M."/>
            <person name="Banfield J.F."/>
        </authorList>
    </citation>
    <scope>NUCLEOTIDE SEQUENCE [LARGE SCALE GENOMIC DNA]</scope>
    <source>
        <strain evidence="2">CG11_big_fil_rev_8_21_14_0_20_42_13</strain>
    </source>
</reference>
<evidence type="ECO:0000313" key="3">
    <source>
        <dbReference type="Proteomes" id="UP000229641"/>
    </source>
</evidence>
<dbReference type="EMBL" id="PCWA01000016">
    <property type="protein sequence ID" value="PIQ89762.1"/>
    <property type="molecule type" value="Genomic_DNA"/>
</dbReference>
<dbReference type="InterPro" id="IPR001387">
    <property type="entry name" value="Cro/C1-type_HTH"/>
</dbReference>
<protein>
    <submittedName>
        <fullName evidence="2">Transcriptional regulator</fullName>
    </submittedName>
</protein>
<proteinExistence type="predicted"/>
<dbReference type="CDD" id="cd00093">
    <property type="entry name" value="HTH_XRE"/>
    <property type="match status" value="1"/>
</dbReference>
<dbReference type="SUPFAM" id="SSF47413">
    <property type="entry name" value="lambda repressor-like DNA-binding domains"/>
    <property type="match status" value="1"/>
</dbReference>
<dbReference type="AlphaFoldDB" id="A0A2H0LZG6"/>
<dbReference type="Gene3D" id="1.10.260.40">
    <property type="entry name" value="lambda repressor-like DNA-binding domains"/>
    <property type="match status" value="1"/>
</dbReference>
<accession>A0A2H0LZG6</accession>
<organism evidence="2 3">
    <name type="scientific">Candidatus Ghiorseimicrobium undicola</name>
    <dbReference type="NCBI Taxonomy" id="1974746"/>
    <lineage>
        <taxon>Bacteria</taxon>
        <taxon>Pseudomonadati</taxon>
        <taxon>Candidatus Omnitrophota</taxon>
        <taxon>Candidatus Ghiorseimicrobium</taxon>
    </lineage>
</organism>
<gene>
    <name evidence="2" type="ORF">COV72_01565</name>
</gene>
<dbReference type="GO" id="GO:0003677">
    <property type="term" value="F:DNA binding"/>
    <property type="evidence" value="ECO:0007669"/>
    <property type="project" value="InterPro"/>
</dbReference>
<dbReference type="Pfam" id="PF01381">
    <property type="entry name" value="HTH_3"/>
    <property type="match status" value="1"/>
</dbReference>
<name>A0A2H0LZG6_9BACT</name>
<evidence type="ECO:0000313" key="2">
    <source>
        <dbReference type="EMBL" id="PIQ89762.1"/>
    </source>
</evidence>
<comment type="caution">
    <text evidence="2">The sequence shown here is derived from an EMBL/GenBank/DDBJ whole genome shotgun (WGS) entry which is preliminary data.</text>
</comment>
<evidence type="ECO:0000259" key="1">
    <source>
        <dbReference type="PROSITE" id="PS50943"/>
    </source>
</evidence>
<dbReference type="InterPro" id="IPR010982">
    <property type="entry name" value="Lambda_DNA-bd_dom_sf"/>
</dbReference>
<feature type="domain" description="HTH cro/C1-type" evidence="1">
    <location>
        <begin position="10"/>
        <end position="58"/>
    </location>
</feature>
<dbReference type="Proteomes" id="UP000229641">
    <property type="component" value="Unassembled WGS sequence"/>
</dbReference>
<dbReference type="PROSITE" id="PS50943">
    <property type="entry name" value="HTH_CROC1"/>
    <property type="match status" value="1"/>
</dbReference>
<sequence>MLNMDLVKELDSYRLEHKITQQVLAEQLGVSFVTVNRWFNCKTKPSKIQQYQIEKFLKNKGVIKCKT</sequence>